<protein>
    <recommendedName>
        <fullName evidence="2">non-specific serine/threonine protein kinase</fullName>
        <ecNumber evidence="2">2.7.11.1</ecNumber>
    </recommendedName>
</protein>
<evidence type="ECO:0000313" key="13">
    <source>
        <dbReference type="EMBL" id="KNE71017.1"/>
    </source>
</evidence>
<evidence type="ECO:0000256" key="10">
    <source>
        <dbReference type="PROSITE-ProRule" id="PRU10141"/>
    </source>
</evidence>
<dbReference type="AlphaFoldDB" id="A0A0L0T8F0"/>
<feature type="binding site" evidence="10">
    <location>
        <position position="49"/>
    </location>
    <ligand>
        <name>ATP</name>
        <dbReference type="ChEBI" id="CHEBI:30616"/>
    </ligand>
</feature>
<sequence length="614" mass="65651">MSAALPLTPEERAGTLEDAFSVEEKIGQGSYGSVFRGTHKRTGAVVALKKVPIDGDLDSLMHEITVLQACDSPAIIALHAFYVEPPALWIVMELCPAGSVADIVRATGVKLTEAHIASIAHDALVGLAYLHRHGRLHRDVKAGNVLVTAEGHCKLADFGVAGQLTDAAAKRNTVIGTPYWMAPEVIQEVGYTTKADIWSLGITMLEQWSPLFRAFVARCLTKNPDLRPTASDLLADAFITLPTDPALMPTLAGAAIAAMAARRAKGLLGAIPHDDLGSDSEEDETVAETARGPLDVTLKPRFPRHAGGASKARIVSEAITIDDDEEDALVEATGTMIIRESTSSEAPTVPLDDGTMKRVDFEDATVKRIDFDEATVKRIDFDDATVKRTDFDDTTMRRTDYVDADDATVKLRPGFTSAGLAAADPGLASQPDLRPNLPPAPPRSPVGPPADLSRAPFAMATPPRRAPPPLPWPPGPYPLVTSASQTSLHTMSAAATDPFPPRRVYRQPSRDDMPRTPTRAPSPGAPLVRHASRDTPPLTPTRSSSRRPSREEPSPPARSNSARVLAPGPGVAAGRYLYTHRGAAAGKFPGPRRLRRRTTATCWCSTAAGDSLRN</sequence>
<gene>
    <name evidence="13" type="ORF">AMAG_15276</name>
</gene>
<evidence type="ECO:0000256" key="7">
    <source>
        <dbReference type="ARBA" id="ARBA00022840"/>
    </source>
</evidence>
<dbReference type="Pfam" id="PF00069">
    <property type="entry name" value="Pkinase"/>
    <property type="match status" value="1"/>
</dbReference>
<dbReference type="OrthoDB" id="248923at2759"/>
<keyword evidence="6 13" id="KW-0418">Kinase</keyword>
<keyword evidence="7 10" id="KW-0067">ATP-binding</keyword>
<dbReference type="Proteomes" id="UP000054350">
    <property type="component" value="Unassembled WGS sequence"/>
</dbReference>
<feature type="compositionally biased region" description="Low complexity" evidence="11">
    <location>
        <begin position="534"/>
        <end position="543"/>
    </location>
</feature>
<dbReference type="SMART" id="SM00220">
    <property type="entry name" value="S_TKc"/>
    <property type="match status" value="1"/>
</dbReference>
<dbReference type="PANTHER" id="PTHR48012">
    <property type="entry name" value="STERILE20-LIKE KINASE, ISOFORM B-RELATED"/>
    <property type="match status" value="1"/>
</dbReference>
<dbReference type="InterPro" id="IPR017441">
    <property type="entry name" value="Protein_kinase_ATP_BS"/>
</dbReference>
<feature type="compositionally biased region" description="Low complexity" evidence="11">
    <location>
        <begin position="454"/>
        <end position="463"/>
    </location>
</feature>
<evidence type="ECO:0000256" key="1">
    <source>
        <dbReference type="ARBA" id="ARBA00008874"/>
    </source>
</evidence>
<dbReference type="STRING" id="578462.A0A0L0T8F0"/>
<organism evidence="13 14">
    <name type="scientific">Allomyces macrogynus (strain ATCC 38327)</name>
    <name type="common">Allomyces javanicus var. macrogynus</name>
    <dbReference type="NCBI Taxonomy" id="578462"/>
    <lineage>
        <taxon>Eukaryota</taxon>
        <taxon>Fungi</taxon>
        <taxon>Fungi incertae sedis</taxon>
        <taxon>Blastocladiomycota</taxon>
        <taxon>Blastocladiomycetes</taxon>
        <taxon>Blastocladiales</taxon>
        <taxon>Blastocladiaceae</taxon>
        <taxon>Allomyces</taxon>
    </lineage>
</organism>
<evidence type="ECO:0000256" key="11">
    <source>
        <dbReference type="SAM" id="MobiDB-lite"/>
    </source>
</evidence>
<comment type="catalytic activity">
    <reaction evidence="8">
        <text>L-threonyl-[protein] + ATP = O-phospho-L-threonyl-[protein] + ADP + H(+)</text>
        <dbReference type="Rhea" id="RHEA:46608"/>
        <dbReference type="Rhea" id="RHEA-COMP:11060"/>
        <dbReference type="Rhea" id="RHEA-COMP:11605"/>
        <dbReference type="ChEBI" id="CHEBI:15378"/>
        <dbReference type="ChEBI" id="CHEBI:30013"/>
        <dbReference type="ChEBI" id="CHEBI:30616"/>
        <dbReference type="ChEBI" id="CHEBI:61977"/>
        <dbReference type="ChEBI" id="CHEBI:456216"/>
        <dbReference type="EC" id="2.7.11.1"/>
    </reaction>
</comment>
<dbReference type="GO" id="GO:0005737">
    <property type="term" value="C:cytoplasm"/>
    <property type="evidence" value="ECO:0007669"/>
    <property type="project" value="TreeGrafter"/>
</dbReference>
<comment type="similarity">
    <text evidence="1">Belongs to the protein kinase superfamily. STE Ser/Thr protein kinase family. STE20 subfamily.</text>
</comment>
<feature type="compositionally biased region" description="Pro residues" evidence="11">
    <location>
        <begin position="436"/>
        <end position="448"/>
    </location>
</feature>
<evidence type="ECO:0000256" key="2">
    <source>
        <dbReference type="ARBA" id="ARBA00012513"/>
    </source>
</evidence>
<dbReference type="GO" id="GO:0004674">
    <property type="term" value="F:protein serine/threonine kinase activity"/>
    <property type="evidence" value="ECO:0007669"/>
    <property type="project" value="UniProtKB-KW"/>
</dbReference>
<dbReference type="InterPro" id="IPR000719">
    <property type="entry name" value="Prot_kinase_dom"/>
</dbReference>
<dbReference type="PANTHER" id="PTHR48012:SF10">
    <property type="entry name" value="FI20177P1"/>
    <property type="match status" value="1"/>
</dbReference>
<name>A0A0L0T8F0_ALLM3</name>
<dbReference type="SUPFAM" id="SSF56112">
    <property type="entry name" value="Protein kinase-like (PK-like)"/>
    <property type="match status" value="1"/>
</dbReference>
<dbReference type="SUPFAM" id="SSF141571">
    <property type="entry name" value="Pentapeptide repeat-like"/>
    <property type="match status" value="1"/>
</dbReference>
<dbReference type="VEuPathDB" id="FungiDB:AMAG_15276"/>
<proteinExistence type="inferred from homology"/>
<feature type="compositionally biased region" description="Pro residues" evidence="11">
    <location>
        <begin position="464"/>
        <end position="477"/>
    </location>
</feature>
<dbReference type="PROSITE" id="PS00107">
    <property type="entry name" value="PROTEIN_KINASE_ATP"/>
    <property type="match status" value="1"/>
</dbReference>
<reference evidence="14" key="2">
    <citation type="submission" date="2009-11" db="EMBL/GenBank/DDBJ databases">
        <title>The Genome Sequence of Allomyces macrogynus strain ATCC 38327.</title>
        <authorList>
            <consortium name="The Broad Institute Genome Sequencing Platform"/>
            <person name="Russ C."/>
            <person name="Cuomo C."/>
            <person name="Shea T."/>
            <person name="Young S.K."/>
            <person name="Zeng Q."/>
            <person name="Koehrsen M."/>
            <person name="Haas B."/>
            <person name="Borodovsky M."/>
            <person name="Guigo R."/>
            <person name="Alvarado L."/>
            <person name="Berlin A."/>
            <person name="Borenstein D."/>
            <person name="Chen Z."/>
            <person name="Engels R."/>
            <person name="Freedman E."/>
            <person name="Gellesch M."/>
            <person name="Goldberg J."/>
            <person name="Griggs A."/>
            <person name="Gujja S."/>
            <person name="Heiman D."/>
            <person name="Hepburn T."/>
            <person name="Howarth C."/>
            <person name="Jen D."/>
            <person name="Larson L."/>
            <person name="Lewis B."/>
            <person name="Mehta T."/>
            <person name="Park D."/>
            <person name="Pearson M."/>
            <person name="Roberts A."/>
            <person name="Saif S."/>
            <person name="Shenoy N."/>
            <person name="Sisk P."/>
            <person name="Stolte C."/>
            <person name="Sykes S."/>
            <person name="Walk T."/>
            <person name="White J."/>
            <person name="Yandava C."/>
            <person name="Burger G."/>
            <person name="Gray M.W."/>
            <person name="Holland P.W.H."/>
            <person name="King N."/>
            <person name="Lang F.B.F."/>
            <person name="Roger A.J."/>
            <person name="Ruiz-Trillo I."/>
            <person name="Lander E."/>
            <person name="Nusbaum C."/>
        </authorList>
    </citation>
    <scope>NUCLEOTIDE SEQUENCE [LARGE SCALE GENOMIC DNA]</scope>
    <source>
        <strain evidence="14">ATCC 38327</strain>
    </source>
</reference>
<keyword evidence="14" id="KW-1185">Reference proteome</keyword>
<dbReference type="GO" id="GO:0005524">
    <property type="term" value="F:ATP binding"/>
    <property type="evidence" value="ECO:0007669"/>
    <property type="project" value="UniProtKB-UniRule"/>
</dbReference>
<evidence type="ECO:0000256" key="6">
    <source>
        <dbReference type="ARBA" id="ARBA00022777"/>
    </source>
</evidence>
<dbReference type="EMBL" id="GG745369">
    <property type="protein sequence ID" value="KNE71017.1"/>
    <property type="molecule type" value="Genomic_DNA"/>
</dbReference>
<evidence type="ECO:0000256" key="4">
    <source>
        <dbReference type="ARBA" id="ARBA00022679"/>
    </source>
</evidence>
<evidence type="ECO:0000313" key="14">
    <source>
        <dbReference type="Proteomes" id="UP000054350"/>
    </source>
</evidence>
<dbReference type="eggNOG" id="KOG0574">
    <property type="taxonomic scope" value="Eukaryota"/>
</dbReference>
<dbReference type="Gene3D" id="1.10.510.10">
    <property type="entry name" value="Transferase(Phosphotransferase) domain 1"/>
    <property type="match status" value="1"/>
</dbReference>
<evidence type="ECO:0000256" key="3">
    <source>
        <dbReference type="ARBA" id="ARBA00022527"/>
    </source>
</evidence>
<accession>A0A0L0T8F0</accession>
<keyword evidence="5 10" id="KW-0547">Nucleotide-binding</keyword>
<evidence type="ECO:0000259" key="12">
    <source>
        <dbReference type="PROSITE" id="PS50011"/>
    </source>
</evidence>
<evidence type="ECO:0000256" key="9">
    <source>
        <dbReference type="ARBA" id="ARBA00048679"/>
    </source>
</evidence>
<dbReference type="EC" id="2.7.11.1" evidence="2"/>
<keyword evidence="3" id="KW-0723">Serine/threonine-protein kinase</keyword>
<dbReference type="InterPro" id="IPR011009">
    <property type="entry name" value="Kinase-like_dom_sf"/>
</dbReference>
<evidence type="ECO:0000256" key="8">
    <source>
        <dbReference type="ARBA" id="ARBA00047899"/>
    </source>
</evidence>
<dbReference type="Gene3D" id="2.160.20.80">
    <property type="entry name" value="E3 ubiquitin-protein ligase SopA"/>
    <property type="match status" value="1"/>
</dbReference>
<feature type="region of interest" description="Disordered" evidence="11">
    <location>
        <begin position="421"/>
        <end position="567"/>
    </location>
</feature>
<evidence type="ECO:0000256" key="5">
    <source>
        <dbReference type="ARBA" id="ARBA00022741"/>
    </source>
</evidence>
<comment type="catalytic activity">
    <reaction evidence="9">
        <text>L-seryl-[protein] + ATP = O-phospho-L-seryl-[protein] + ADP + H(+)</text>
        <dbReference type="Rhea" id="RHEA:17989"/>
        <dbReference type="Rhea" id="RHEA-COMP:9863"/>
        <dbReference type="Rhea" id="RHEA-COMP:11604"/>
        <dbReference type="ChEBI" id="CHEBI:15378"/>
        <dbReference type="ChEBI" id="CHEBI:29999"/>
        <dbReference type="ChEBI" id="CHEBI:30616"/>
        <dbReference type="ChEBI" id="CHEBI:83421"/>
        <dbReference type="ChEBI" id="CHEBI:456216"/>
        <dbReference type="EC" id="2.7.11.1"/>
    </reaction>
</comment>
<feature type="domain" description="Protein kinase" evidence="12">
    <location>
        <begin position="20"/>
        <end position="239"/>
    </location>
</feature>
<dbReference type="InterPro" id="IPR050629">
    <property type="entry name" value="STE20/SPS1-PAK"/>
</dbReference>
<feature type="compositionally biased region" description="Polar residues" evidence="11">
    <location>
        <begin position="481"/>
        <end position="490"/>
    </location>
</feature>
<keyword evidence="4" id="KW-0808">Transferase</keyword>
<dbReference type="PROSITE" id="PS50011">
    <property type="entry name" value="PROTEIN_KINASE_DOM"/>
    <property type="match status" value="1"/>
</dbReference>
<reference evidence="13 14" key="1">
    <citation type="submission" date="2009-11" db="EMBL/GenBank/DDBJ databases">
        <title>Annotation of Allomyces macrogynus ATCC 38327.</title>
        <authorList>
            <consortium name="The Broad Institute Genome Sequencing Platform"/>
            <person name="Russ C."/>
            <person name="Cuomo C."/>
            <person name="Burger G."/>
            <person name="Gray M.W."/>
            <person name="Holland P.W.H."/>
            <person name="King N."/>
            <person name="Lang F.B.F."/>
            <person name="Roger A.J."/>
            <person name="Ruiz-Trillo I."/>
            <person name="Young S.K."/>
            <person name="Zeng Q."/>
            <person name="Gargeya S."/>
            <person name="Fitzgerald M."/>
            <person name="Haas B."/>
            <person name="Abouelleil A."/>
            <person name="Alvarado L."/>
            <person name="Arachchi H.M."/>
            <person name="Berlin A."/>
            <person name="Chapman S.B."/>
            <person name="Gearin G."/>
            <person name="Goldberg J."/>
            <person name="Griggs A."/>
            <person name="Gujja S."/>
            <person name="Hansen M."/>
            <person name="Heiman D."/>
            <person name="Howarth C."/>
            <person name="Larimer J."/>
            <person name="Lui A."/>
            <person name="MacDonald P.J.P."/>
            <person name="McCowen C."/>
            <person name="Montmayeur A."/>
            <person name="Murphy C."/>
            <person name="Neiman D."/>
            <person name="Pearson M."/>
            <person name="Priest M."/>
            <person name="Roberts A."/>
            <person name="Saif S."/>
            <person name="Shea T."/>
            <person name="Sisk P."/>
            <person name="Stolte C."/>
            <person name="Sykes S."/>
            <person name="Wortman J."/>
            <person name="Nusbaum C."/>
            <person name="Birren B."/>
        </authorList>
    </citation>
    <scope>NUCLEOTIDE SEQUENCE [LARGE SCALE GENOMIC DNA]</scope>
    <source>
        <strain evidence="13 14">ATCC 38327</strain>
    </source>
</reference>